<evidence type="ECO:0000313" key="5">
    <source>
        <dbReference type="Proteomes" id="UP000217895"/>
    </source>
</evidence>
<protein>
    <submittedName>
        <fullName evidence="4">Heat shock protein Hsp20</fullName>
    </submittedName>
</protein>
<comment type="similarity">
    <text evidence="1 2">Belongs to the small heat shock protein (HSP20) family.</text>
</comment>
<keyword evidence="4" id="KW-0346">Stress response</keyword>
<dbReference type="CDD" id="cd06464">
    <property type="entry name" value="ACD_sHsps-like"/>
    <property type="match status" value="1"/>
</dbReference>
<evidence type="ECO:0000256" key="2">
    <source>
        <dbReference type="RuleBase" id="RU003616"/>
    </source>
</evidence>
<dbReference type="Gene3D" id="2.60.40.790">
    <property type="match status" value="1"/>
</dbReference>
<dbReference type="SUPFAM" id="SSF49764">
    <property type="entry name" value="HSP20-like chaperones"/>
    <property type="match status" value="1"/>
</dbReference>
<proteinExistence type="inferred from homology"/>
<reference evidence="4 5" key="1">
    <citation type="submission" date="2017-06" db="EMBL/GenBank/DDBJ databases">
        <title>Genome sequencing of cyanobaciteial culture collection at National Institute for Environmental Studies (NIES).</title>
        <authorList>
            <person name="Hirose Y."/>
            <person name="Shimura Y."/>
            <person name="Fujisawa T."/>
            <person name="Nakamura Y."/>
            <person name="Kawachi M."/>
        </authorList>
    </citation>
    <scope>NUCLEOTIDE SEQUENCE [LARGE SCALE GENOMIC DNA]</scope>
    <source>
        <strain evidence="4 5">NIES-2135</strain>
    </source>
</reference>
<keyword evidence="5" id="KW-1185">Reference proteome</keyword>
<name>A0A1Z4JQQ3_LEPBY</name>
<accession>A0A1Z4JQQ3</accession>
<dbReference type="InterPro" id="IPR002068">
    <property type="entry name" value="A-crystallin/Hsp20_dom"/>
</dbReference>
<evidence type="ECO:0000259" key="3">
    <source>
        <dbReference type="PROSITE" id="PS01031"/>
    </source>
</evidence>
<evidence type="ECO:0000256" key="1">
    <source>
        <dbReference type="PROSITE-ProRule" id="PRU00285"/>
    </source>
</evidence>
<dbReference type="InterPro" id="IPR008978">
    <property type="entry name" value="HSP20-like_chaperone"/>
</dbReference>
<feature type="domain" description="SHSP" evidence="3">
    <location>
        <begin position="37"/>
        <end position="149"/>
    </location>
</feature>
<dbReference type="PROSITE" id="PS01031">
    <property type="entry name" value="SHSP"/>
    <property type="match status" value="1"/>
</dbReference>
<organism evidence="4 5">
    <name type="scientific">Leptolyngbya boryana NIES-2135</name>
    <dbReference type="NCBI Taxonomy" id="1973484"/>
    <lineage>
        <taxon>Bacteria</taxon>
        <taxon>Bacillati</taxon>
        <taxon>Cyanobacteriota</taxon>
        <taxon>Cyanophyceae</taxon>
        <taxon>Leptolyngbyales</taxon>
        <taxon>Leptolyngbyaceae</taxon>
        <taxon>Leptolyngbya group</taxon>
        <taxon>Leptolyngbya</taxon>
    </lineage>
</organism>
<dbReference type="AlphaFoldDB" id="A0A1Z4JQQ3"/>
<dbReference type="EMBL" id="AP018203">
    <property type="protein sequence ID" value="BAY59039.1"/>
    <property type="molecule type" value="Genomic_DNA"/>
</dbReference>
<dbReference type="Proteomes" id="UP000217895">
    <property type="component" value="Chromosome"/>
</dbReference>
<sequence length="152" mass="17333">MPLIRWQPMRELDLLHRQMDRLFEGLADRDFPIPAVNGEMKWMPAIELQETDTEIVLKAAIPGIEAKDLDVQVSPEAVMLKGEHQQETKTEEKGYYRSEFNYGQFARTVPLPSTVKHDQVKSNFKDGVLTLTLPKAEAAKPKVMKVDLTQQA</sequence>
<dbReference type="InterPro" id="IPR031107">
    <property type="entry name" value="Small_HSP"/>
</dbReference>
<gene>
    <name evidence="4" type="ORF">NIES2135_59150</name>
</gene>
<dbReference type="Pfam" id="PF00011">
    <property type="entry name" value="HSP20"/>
    <property type="match status" value="1"/>
</dbReference>
<dbReference type="PANTHER" id="PTHR11527">
    <property type="entry name" value="HEAT-SHOCK PROTEIN 20 FAMILY MEMBER"/>
    <property type="match status" value="1"/>
</dbReference>
<evidence type="ECO:0000313" key="4">
    <source>
        <dbReference type="EMBL" id="BAY59039.1"/>
    </source>
</evidence>